<evidence type="ECO:0000256" key="2">
    <source>
        <dbReference type="ARBA" id="ARBA00022475"/>
    </source>
</evidence>
<proteinExistence type="predicted"/>
<feature type="disulfide bond" evidence="14">
    <location>
        <begin position="1382"/>
        <end position="1391"/>
    </location>
</feature>
<feature type="domain" description="Cadherin" evidence="20">
    <location>
        <begin position="192"/>
        <end position="280"/>
    </location>
</feature>
<dbReference type="InterPro" id="IPR001791">
    <property type="entry name" value="Laminin_G"/>
</dbReference>
<dbReference type="GO" id="GO:0045296">
    <property type="term" value="F:cadherin binding"/>
    <property type="evidence" value="ECO:0007669"/>
    <property type="project" value="TreeGrafter"/>
</dbReference>
<feature type="domain" description="Cadherin" evidence="20">
    <location>
        <begin position="694"/>
        <end position="795"/>
    </location>
</feature>
<evidence type="ECO:0000256" key="6">
    <source>
        <dbReference type="ARBA" id="ARBA00022737"/>
    </source>
</evidence>
<accession>A0A2A2KPW7</accession>
<feature type="domain" description="Cadherin" evidence="20">
    <location>
        <begin position="75"/>
        <end position="175"/>
    </location>
</feature>
<evidence type="ECO:0000256" key="1">
    <source>
        <dbReference type="ARBA" id="ARBA00004251"/>
    </source>
</evidence>
<dbReference type="FunFam" id="2.60.40.60:FF:000020">
    <property type="entry name" value="Dachsous cadherin-related 1b"/>
    <property type="match status" value="2"/>
</dbReference>
<dbReference type="FunFam" id="2.10.25.10:FF:000255">
    <property type="entry name" value="Sushi, nidogen and EGF-like domains 1"/>
    <property type="match status" value="1"/>
</dbReference>
<organism evidence="21 22">
    <name type="scientific">Diploscapter pachys</name>
    <dbReference type="NCBI Taxonomy" id="2018661"/>
    <lineage>
        <taxon>Eukaryota</taxon>
        <taxon>Metazoa</taxon>
        <taxon>Ecdysozoa</taxon>
        <taxon>Nematoda</taxon>
        <taxon>Chromadorea</taxon>
        <taxon>Rhabditida</taxon>
        <taxon>Rhabditina</taxon>
        <taxon>Rhabditomorpha</taxon>
        <taxon>Rhabditoidea</taxon>
        <taxon>Rhabditidae</taxon>
        <taxon>Diploscapter</taxon>
    </lineage>
</organism>
<evidence type="ECO:0000256" key="5">
    <source>
        <dbReference type="ARBA" id="ARBA00022729"/>
    </source>
</evidence>
<dbReference type="SUPFAM" id="SSF49899">
    <property type="entry name" value="Concanavalin A-like lectins/glucanases"/>
    <property type="match status" value="1"/>
</dbReference>
<dbReference type="GO" id="GO:0005912">
    <property type="term" value="C:adherens junction"/>
    <property type="evidence" value="ECO:0007669"/>
    <property type="project" value="TreeGrafter"/>
</dbReference>
<dbReference type="SMART" id="SM00179">
    <property type="entry name" value="EGF_CA"/>
    <property type="match status" value="3"/>
</dbReference>
<dbReference type="Pfam" id="PF00008">
    <property type="entry name" value="EGF"/>
    <property type="match status" value="1"/>
</dbReference>
<feature type="domain" description="EGF-like" evidence="19">
    <location>
        <begin position="1089"/>
        <end position="1128"/>
    </location>
</feature>
<feature type="compositionally biased region" description="Polar residues" evidence="16">
    <location>
        <begin position="1638"/>
        <end position="1657"/>
    </location>
</feature>
<feature type="compositionally biased region" description="Basic and acidic residues" evidence="16">
    <location>
        <begin position="1565"/>
        <end position="1579"/>
    </location>
</feature>
<dbReference type="SMART" id="SM00112">
    <property type="entry name" value="CA"/>
    <property type="match status" value="9"/>
</dbReference>
<dbReference type="PANTHER" id="PTHR24027:SF422">
    <property type="entry name" value="CADHERIN DOMAIN-CONTAINING PROTEIN"/>
    <property type="match status" value="1"/>
</dbReference>
<dbReference type="InterPro" id="IPR039808">
    <property type="entry name" value="Cadherin"/>
</dbReference>
<feature type="disulfide bond" evidence="14">
    <location>
        <begin position="1077"/>
        <end position="1086"/>
    </location>
</feature>
<keyword evidence="12" id="KW-0325">Glycoprotein</keyword>
<evidence type="ECO:0000256" key="13">
    <source>
        <dbReference type="PROSITE-ProRule" id="PRU00043"/>
    </source>
</evidence>
<feature type="compositionally biased region" description="Low complexity" evidence="16">
    <location>
        <begin position="1751"/>
        <end position="1760"/>
    </location>
</feature>
<feature type="compositionally biased region" description="Low complexity" evidence="16">
    <location>
        <begin position="1548"/>
        <end position="1557"/>
    </location>
</feature>
<evidence type="ECO:0000256" key="9">
    <source>
        <dbReference type="ARBA" id="ARBA00022989"/>
    </source>
</evidence>
<evidence type="ECO:0000256" key="8">
    <source>
        <dbReference type="ARBA" id="ARBA00022889"/>
    </source>
</evidence>
<gene>
    <name evidence="21" type="ORF">WR25_21305</name>
</gene>
<feature type="domain" description="Laminin G" evidence="18">
    <location>
        <begin position="1141"/>
        <end position="1314"/>
    </location>
</feature>
<dbReference type="PRINTS" id="PR00205">
    <property type="entry name" value="CADHERIN"/>
</dbReference>
<evidence type="ECO:0000256" key="11">
    <source>
        <dbReference type="ARBA" id="ARBA00023157"/>
    </source>
</evidence>
<feature type="disulfide bond" evidence="15">
    <location>
        <begin position="1287"/>
        <end position="1314"/>
    </location>
</feature>
<evidence type="ECO:0000256" key="4">
    <source>
        <dbReference type="ARBA" id="ARBA00022692"/>
    </source>
</evidence>
<feature type="region of interest" description="Disordered" evidence="16">
    <location>
        <begin position="958"/>
        <end position="979"/>
    </location>
</feature>
<sequence>MEIDQAHFSVVGSSTDLPFSIEKHSGKIIVRQALDREKKAEWRFVVRADGPMETFATSMVTVRVSDVDDNAPQFVGSYEKISISEDAPVGTSVVVFSATDKDRAPGGSIKFSLLEKVDSLKMDPDSGWLIVNGNLDRETTPFYQLTAKAEDEGGLFSTLKFKLHISDVNDEPPVFDEKNYRVSLNPTETTIGQTIARVVVTDKDLPPNNQSQLFISRGNEDGLFKIDGQGRVTVQKSLENPENRTKTFNLMLLAFDGVHSTTSNMKIDVLPAPLHECPLEQTIVRVLESTTKDTVIQKASDSFGGIRMHYQLVTTEILPFSIDPKSGDVKTTEVLDREKRERYDFVRLMTSKSPSFECHERVVVILEDVNDEPPVFTKKTYDVTIKENQPATKEEKRVVLRVEAVDKDSGDYGRVKYALQDGHGVFEIDENSGVILAIAPLDRETRAEYTLHVLASDSDPVKPKTAKTTVKISVADQNDNPPVFERKEYALQVMESESIGYSLLTAKAVGGDEGEKIVYRLKEGKQNKRVKLDEKTGVLTLAEGLDFEKEQKIELVVIATDDGQPPLSSEAKINIEILDENDNLPVFAKPSYKAEILENSKIGTKVAKLEAIDKDSEHYGTVSYELKVGKSDAKLPFSIDEQGWLTVSGPIDREKKDNYSFSIVAKDGGKPPQTAEAQVEVKVTDENDNAPVFASCNMTAVVQEGVQPGHRLLTVSVKDADGPEFAGPIKLEVKGDGAKAFVFDGAGNLHTATRLSHAKKQRFLLTIVATDKGGKSSGCPLTVFVKEESKHPPVITPLHVQLNTLKGEFIGGKIGDIQAFDEDKKDMLRYAYVEGSTVGQIPLDEKGGQMLSPFGTARPPHEFRIDPETGSVWAAGGIEEGLHAFNVSVTDGKYSSVSYVQVTVTKINEDLMEHAVAIRLNGVSTDEFFSKHERLFRTVVARHLNVRPNDVILLSVQSRNSSNSDAPKRKTREISDRSGKTASQDVEILFNVQRGGKRGLLKPDLVYHRLKSDFQSILEESHGLKYQLTTEVCTPGVCQRGECRERVELDESGQTVVSNGATSFVSPHHKRIAECICPQGYGGSRCELEVNKCAVSPCANFEMCIASDDLPLGYECVCPPGLNGPHCALPACSNEGRCLEESEISVGGNGFFEILISNEVETRMELQIELKTLSTEGTIMHGKDGIDYQILELIDGFAEYRWNAGSGEGVVRTTEKISDGKWHTIGLSRRGKKTTMTLDADKTTEAESAGDANVINLHDARQRLTFGAQVEKNGQTEMKISKGIAACFRVFTVDGKRLAKTRQGLRLFGAKTGCGAMAATPCSEMPCLNGATCTVVGHSYSCTCPTRYSGDRCEIDTEPCASRPCPQGIQCIPFHNNYLCKCPNGFTGKHCEMRGFRESDAVCQGEDKCGKEGVCIPIPKHSIESSGYICNCTGTLQSSPCDASGSSWNIFSRIPKTELTLIGLALVLIAILAFCLICLCKCMKRQQRDEKYGDHVYVPHTRNTRVMMPVVEQAPPPLPPRRHQPPEPNRPTVQVRPFSSKTDKHSSSGRGDSRSPSIAGSGKQWKRDQDERLGSERSSEMLVGPVRHRENGSGHRHRQRSELSDEEASSSSSDPRMNNRKNRAKRTDRDKRSKRQDALTNLNQERNPLGNSIQCLPTTEEDRGWGDEVNSRIGAAVRSKQDGRLQVGDTVLSPVINDDDYMTMHPRRATDSAESQRKPLLPENRDNDSSEGHDGPLFERAPAPPAHKSRSSSSNFSGNNKPASEMLQSRVYDDILDSEASTNGTSTTGPNSEIVNLVLRKEISKDILDIDASENGDDLQT</sequence>
<feature type="compositionally biased region" description="Low complexity" evidence="16">
    <location>
        <begin position="1781"/>
        <end position="1792"/>
    </location>
</feature>
<dbReference type="GO" id="GO:0044331">
    <property type="term" value="P:cell-cell adhesion mediated by cadherin"/>
    <property type="evidence" value="ECO:0007669"/>
    <property type="project" value="TreeGrafter"/>
</dbReference>
<feature type="compositionally biased region" description="Basic and acidic residues" evidence="16">
    <location>
        <begin position="1708"/>
        <end position="1717"/>
    </location>
</feature>
<keyword evidence="22" id="KW-1185">Reference proteome</keyword>
<feature type="region of interest" description="Disordered" evidence="16">
    <location>
        <begin position="1507"/>
        <end position="1666"/>
    </location>
</feature>
<evidence type="ECO:0000256" key="17">
    <source>
        <dbReference type="SAM" id="Phobius"/>
    </source>
</evidence>
<feature type="transmembrane region" description="Helical" evidence="17">
    <location>
        <begin position="1459"/>
        <end position="1479"/>
    </location>
</feature>
<dbReference type="EMBL" id="LIAE01008008">
    <property type="protein sequence ID" value="PAV75928.1"/>
    <property type="molecule type" value="Genomic_DNA"/>
</dbReference>
<evidence type="ECO:0000259" key="18">
    <source>
        <dbReference type="PROSITE" id="PS50025"/>
    </source>
</evidence>
<evidence type="ECO:0000256" key="14">
    <source>
        <dbReference type="PROSITE-ProRule" id="PRU00076"/>
    </source>
</evidence>
<feature type="domain" description="EGF-like" evidence="19">
    <location>
        <begin position="1048"/>
        <end position="1087"/>
    </location>
</feature>
<evidence type="ECO:0000256" key="7">
    <source>
        <dbReference type="ARBA" id="ARBA00022837"/>
    </source>
</evidence>
<comment type="caution">
    <text evidence="21">The sequence shown here is derived from an EMBL/GenBank/DDBJ whole genome shotgun (WGS) entry which is preliminary data.</text>
</comment>
<dbReference type="PANTHER" id="PTHR24027">
    <property type="entry name" value="CADHERIN-23"/>
    <property type="match status" value="1"/>
</dbReference>
<dbReference type="SUPFAM" id="SSF49313">
    <property type="entry name" value="Cadherin-like"/>
    <property type="match status" value="9"/>
</dbReference>
<dbReference type="OrthoDB" id="5855789at2759"/>
<comment type="caution">
    <text evidence="14">Lacks conserved residue(s) required for the propagation of feature annotation.</text>
</comment>
<dbReference type="Pfam" id="PF00028">
    <property type="entry name" value="Cadherin"/>
    <property type="match status" value="5"/>
</dbReference>
<evidence type="ECO:0000256" key="15">
    <source>
        <dbReference type="PROSITE-ProRule" id="PRU00122"/>
    </source>
</evidence>
<dbReference type="PROSITE" id="PS50026">
    <property type="entry name" value="EGF_3"/>
    <property type="match status" value="4"/>
</dbReference>
<dbReference type="GO" id="GO:0034332">
    <property type="term" value="P:adherens junction organization"/>
    <property type="evidence" value="ECO:0007669"/>
    <property type="project" value="TreeGrafter"/>
</dbReference>
<keyword evidence="9 17" id="KW-1133">Transmembrane helix</keyword>
<keyword evidence="4 17" id="KW-0812">Transmembrane</keyword>
<keyword evidence="8" id="KW-0130">Cell adhesion</keyword>
<feature type="domain" description="Cadherin" evidence="20">
    <location>
        <begin position="278"/>
        <end position="376"/>
    </location>
</feature>
<dbReference type="SMART" id="SM00181">
    <property type="entry name" value="EGF"/>
    <property type="match status" value="5"/>
</dbReference>
<keyword evidence="5" id="KW-0732">Signal</keyword>
<evidence type="ECO:0000313" key="22">
    <source>
        <dbReference type="Proteomes" id="UP000218231"/>
    </source>
</evidence>
<dbReference type="InterPro" id="IPR015919">
    <property type="entry name" value="Cadherin-like_sf"/>
</dbReference>
<feature type="disulfide bond" evidence="14">
    <location>
        <begin position="1344"/>
        <end position="1353"/>
    </location>
</feature>
<dbReference type="Proteomes" id="UP000218231">
    <property type="component" value="Unassembled WGS sequence"/>
</dbReference>
<keyword evidence="3 14" id="KW-0245">EGF-like domain</keyword>
<feature type="domain" description="Cadherin" evidence="20">
    <location>
        <begin position="588"/>
        <end position="693"/>
    </location>
</feature>
<dbReference type="GO" id="GO:0016339">
    <property type="term" value="P:calcium-dependent cell-cell adhesion via plasma membrane cell adhesion molecules"/>
    <property type="evidence" value="ECO:0007669"/>
    <property type="project" value="TreeGrafter"/>
</dbReference>
<feature type="disulfide bond" evidence="14">
    <location>
        <begin position="1118"/>
        <end position="1127"/>
    </location>
</feature>
<keyword evidence="7 13" id="KW-0106">Calcium</keyword>
<dbReference type="InterPro" id="IPR002126">
    <property type="entry name" value="Cadherin-like_dom"/>
</dbReference>
<feature type="domain" description="Cadherin" evidence="20">
    <location>
        <begin position="8"/>
        <end position="74"/>
    </location>
</feature>
<dbReference type="SMART" id="SM00282">
    <property type="entry name" value="LamG"/>
    <property type="match status" value="1"/>
</dbReference>
<dbReference type="CDD" id="cd00110">
    <property type="entry name" value="LamG"/>
    <property type="match status" value="1"/>
</dbReference>
<reference evidence="21 22" key="1">
    <citation type="journal article" date="2017" name="Curr. Biol.">
        <title>Genome architecture and evolution of a unichromosomal asexual nematode.</title>
        <authorList>
            <person name="Fradin H."/>
            <person name="Zegar C."/>
            <person name="Gutwein M."/>
            <person name="Lucas J."/>
            <person name="Kovtun M."/>
            <person name="Corcoran D."/>
            <person name="Baugh L.R."/>
            <person name="Kiontke K."/>
            <person name="Gunsalus K."/>
            <person name="Fitch D.H."/>
            <person name="Piano F."/>
        </authorList>
    </citation>
    <scope>NUCLEOTIDE SEQUENCE [LARGE SCALE GENOMIC DNA]</scope>
    <source>
        <strain evidence="21">PF1309</strain>
    </source>
</reference>
<dbReference type="FunFam" id="2.60.40.60:FF:000015">
    <property type="entry name" value="FAT atypical cadherin 1"/>
    <property type="match status" value="1"/>
</dbReference>
<feature type="compositionally biased region" description="Basic and acidic residues" evidence="16">
    <location>
        <begin position="966"/>
        <end position="979"/>
    </location>
</feature>
<evidence type="ECO:0000256" key="3">
    <source>
        <dbReference type="ARBA" id="ARBA00022536"/>
    </source>
</evidence>
<dbReference type="GO" id="GO:0007411">
    <property type="term" value="P:axon guidance"/>
    <property type="evidence" value="ECO:0007669"/>
    <property type="project" value="UniProtKB-ARBA"/>
</dbReference>
<evidence type="ECO:0000259" key="19">
    <source>
        <dbReference type="PROSITE" id="PS50026"/>
    </source>
</evidence>
<feature type="domain" description="Cadherin" evidence="20">
    <location>
        <begin position="377"/>
        <end position="484"/>
    </location>
</feature>
<feature type="region of interest" description="Disordered" evidence="16">
    <location>
        <begin position="1708"/>
        <end position="1794"/>
    </location>
</feature>
<dbReference type="SUPFAM" id="SSF57196">
    <property type="entry name" value="EGF/Laminin"/>
    <property type="match status" value="2"/>
</dbReference>
<dbReference type="Gene3D" id="2.10.25.10">
    <property type="entry name" value="Laminin"/>
    <property type="match status" value="3"/>
</dbReference>
<dbReference type="GO" id="GO:0045597">
    <property type="term" value="P:positive regulation of cell differentiation"/>
    <property type="evidence" value="ECO:0007669"/>
    <property type="project" value="UniProtKB-ARBA"/>
</dbReference>
<dbReference type="FunFam" id="2.10.25.10:FF:000012">
    <property type="entry name" value="Delta-like protein"/>
    <property type="match status" value="1"/>
</dbReference>
<keyword evidence="2" id="KW-1003">Cell membrane</keyword>
<dbReference type="GO" id="GO:0007156">
    <property type="term" value="P:homophilic cell adhesion via plasma membrane adhesion molecules"/>
    <property type="evidence" value="ECO:0007669"/>
    <property type="project" value="InterPro"/>
</dbReference>
<keyword evidence="6" id="KW-0677">Repeat</keyword>
<dbReference type="STRING" id="2018661.A0A2A2KPW7"/>
<feature type="compositionally biased region" description="Basic and acidic residues" evidence="16">
    <location>
        <begin position="1723"/>
        <end position="1737"/>
    </location>
</feature>
<dbReference type="InterPro" id="IPR001881">
    <property type="entry name" value="EGF-like_Ca-bd_dom"/>
</dbReference>
<dbReference type="CDD" id="cd11304">
    <property type="entry name" value="Cadherin_repeat"/>
    <property type="match status" value="9"/>
</dbReference>
<dbReference type="GO" id="GO:0007043">
    <property type="term" value="P:cell-cell junction assembly"/>
    <property type="evidence" value="ECO:0007669"/>
    <property type="project" value="TreeGrafter"/>
</dbReference>
<feature type="domain" description="EGF-like" evidence="19">
    <location>
        <begin position="1318"/>
        <end position="1354"/>
    </location>
</feature>
<feature type="domain" description="Cadherin" evidence="20">
    <location>
        <begin position="792"/>
        <end position="928"/>
    </location>
</feature>
<evidence type="ECO:0000256" key="10">
    <source>
        <dbReference type="ARBA" id="ARBA00023136"/>
    </source>
</evidence>
<comment type="subcellular location">
    <subcellularLocation>
        <location evidence="1">Cell membrane</location>
        <topology evidence="1">Single-pass type I membrane protein</topology>
    </subcellularLocation>
</comment>
<dbReference type="PROSITE" id="PS50025">
    <property type="entry name" value="LAM_G_DOMAIN"/>
    <property type="match status" value="1"/>
</dbReference>
<dbReference type="InterPro" id="IPR020894">
    <property type="entry name" value="Cadherin_CS"/>
</dbReference>
<dbReference type="FunFam" id="2.60.40.60:FF:000005">
    <property type="entry name" value="Protocadherin 9"/>
    <property type="match status" value="1"/>
</dbReference>
<dbReference type="GO" id="GO:0016342">
    <property type="term" value="C:catenin complex"/>
    <property type="evidence" value="ECO:0007669"/>
    <property type="project" value="TreeGrafter"/>
</dbReference>
<dbReference type="PROSITE" id="PS00232">
    <property type="entry name" value="CADHERIN_1"/>
    <property type="match status" value="2"/>
</dbReference>
<dbReference type="Gene3D" id="2.60.120.200">
    <property type="match status" value="1"/>
</dbReference>
<feature type="domain" description="Cadherin" evidence="20">
    <location>
        <begin position="485"/>
        <end position="587"/>
    </location>
</feature>
<dbReference type="Gene3D" id="2.60.40.60">
    <property type="entry name" value="Cadherins"/>
    <property type="match status" value="9"/>
</dbReference>
<dbReference type="GO" id="GO:0008013">
    <property type="term" value="F:beta-catenin binding"/>
    <property type="evidence" value="ECO:0007669"/>
    <property type="project" value="TreeGrafter"/>
</dbReference>
<feature type="domain" description="EGF-like" evidence="19">
    <location>
        <begin position="1356"/>
        <end position="1392"/>
    </location>
</feature>
<dbReference type="PROSITE" id="PS01186">
    <property type="entry name" value="EGF_2"/>
    <property type="match status" value="2"/>
</dbReference>
<keyword evidence="10 17" id="KW-0472">Membrane</keyword>
<dbReference type="GO" id="GO:0005509">
    <property type="term" value="F:calcium ion binding"/>
    <property type="evidence" value="ECO:0007669"/>
    <property type="project" value="UniProtKB-UniRule"/>
</dbReference>
<dbReference type="InterPro" id="IPR000742">
    <property type="entry name" value="EGF"/>
</dbReference>
<evidence type="ECO:0000256" key="16">
    <source>
        <dbReference type="SAM" id="MobiDB-lite"/>
    </source>
</evidence>
<name>A0A2A2KPW7_9BILA</name>
<evidence type="ECO:0000313" key="21">
    <source>
        <dbReference type="EMBL" id="PAV75928.1"/>
    </source>
</evidence>
<dbReference type="PROSITE" id="PS50268">
    <property type="entry name" value="CADHERIN_2"/>
    <property type="match status" value="9"/>
</dbReference>
<protein>
    <submittedName>
        <fullName evidence="21">Uncharacterized protein</fullName>
    </submittedName>
</protein>
<feature type="compositionally biased region" description="Basic and acidic residues" evidence="16">
    <location>
        <begin position="1625"/>
        <end position="1637"/>
    </location>
</feature>
<dbReference type="PROSITE" id="PS00022">
    <property type="entry name" value="EGF_1"/>
    <property type="match status" value="4"/>
</dbReference>
<dbReference type="Pfam" id="PF00054">
    <property type="entry name" value="Laminin_G_1"/>
    <property type="match status" value="1"/>
</dbReference>
<evidence type="ECO:0000256" key="12">
    <source>
        <dbReference type="ARBA" id="ARBA00023180"/>
    </source>
</evidence>
<dbReference type="CDD" id="cd00054">
    <property type="entry name" value="EGF_CA"/>
    <property type="match status" value="3"/>
</dbReference>
<dbReference type="InterPro" id="IPR013320">
    <property type="entry name" value="ConA-like_dom_sf"/>
</dbReference>
<keyword evidence="11 14" id="KW-1015">Disulfide bond</keyword>
<dbReference type="GO" id="GO:0016477">
    <property type="term" value="P:cell migration"/>
    <property type="evidence" value="ECO:0007669"/>
    <property type="project" value="TreeGrafter"/>
</dbReference>
<evidence type="ECO:0000259" key="20">
    <source>
        <dbReference type="PROSITE" id="PS50268"/>
    </source>
</evidence>